<keyword evidence="3" id="KW-1185">Reference proteome</keyword>
<reference evidence="2 3" key="1">
    <citation type="submission" date="2019-01" db="EMBL/GenBank/DDBJ databases">
        <title>Litorilituus lipolytica sp. nov., isolated from intertidal sand of the Yellow Sea in China.</title>
        <authorList>
            <person name="Liu A."/>
        </authorList>
    </citation>
    <scope>NUCLEOTIDE SEQUENCE [LARGE SCALE GENOMIC DNA]</scope>
    <source>
        <strain evidence="2 3">RZ04</strain>
    </source>
</reference>
<name>A0A502L411_9GAMM</name>
<comment type="caution">
    <text evidence="2">The sequence shown here is derived from an EMBL/GenBank/DDBJ whole genome shotgun (WGS) entry which is preliminary data.</text>
</comment>
<dbReference type="OrthoDB" id="9788924at2"/>
<dbReference type="GO" id="GO:0016787">
    <property type="term" value="F:hydrolase activity"/>
    <property type="evidence" value="ECO:0007669"/>
    <property type="project" value="UniProtKB-KW"/>
</dbReference>
<gene>
    <name evidence="2" type="primary">pseG</name>
    <name evidence="2" type="ORF">EPA86_05605</name>
</gene>
<sequence length="559" mass="64240">MTSKTTTIIRTNAGKNTGIGHLVRCLQLAKALKKHQSKVIFVLDYIEQTIQPFLSHIETQALYLEPQEKLNEVEDAQKCLALLDQYQAANIVIDDYRLAKSWEETIYQNAKDNIQLLVIDDLLREHQCDILVDMKWRGLQTQTAYDALIPNKATKLLGPDYVLLDEKYQNQIQHNQLKPTPENEFTIMLGLGGAGDLLQCQQLIDFLLSQQTFDFDFKLLVVLGPLAHNSERFIEHYENNNKVELLVGKTDLYLYLENCHLYIGAAGGIIYQLLALKIPALTFAIAENQHSEKAQLAQLGHYFHLDSFSEITAENLTYFVNSAYTHYARIKSLILNAEQPIDALGTERVAKQLLALPALFEGSQSKSSQTEQNNCSSEHQYLIDSNSYTLRAVNDSDINHYLQSRNLPNNCQNMIQAEPIPFLSHYAWWFNTKRDSYLLSHQGKPVLYIWHEIRKIEDKAFLIGGWFICERDIGFQEALLALNWQLEHCKNLYPTTPWVAVIHKENKFVRLLNKYLGFSDIGTDHAYDKAIKTLFNGAERDNFHYVTYCPNSNTDEINR</sequence>
<dbReference type="NCBIfam" id="TIGR03590">
    <property type="entry name" value="PseG"/>
    <property type="match status" value="1"/>
</dbReference>
<feature type="active site" description="Proton acceptor" evidence="1">
    <location>
        <position position="21"/>
    </location>
</feature>
<dbReference type="EMBL" id="SAWY01000009">
    <property type="protein sequence ID" value="TPH17155.1"/>
    <property type="molecule type" value="Genomic_DNA"/>
</dbReference>
<protein>
    <submittedName>
        <fullName evidence="2">UDP-2,4-diacetamido-2,4, 6-trideoxy-beta-L-altropyranose hydrolase</fullName>
        <ecNumber evidence="2">3.6.1.57</ecNumber>
    </submittedName>
</protein>
<proteinExistence type="predicted"/>
<dbReference type="AlphaFoldDB" id="A0A502L411"/>
<keyword evidence="2" id="KW-0378">Hydrolase</keyword>
<dbReference type="Gene3D" id="3.40.50.11190">
    <property type="match status" value="1"/>
</dbReference>
<evidence type="ECO:0000313" key="3">
    <source>
        <dbReference type="Proteomes" id="UP000315303"/>
    </source>
</evidence>
<organism evidence="2 3">
    <name type="scientific">Litorilituus lipolyticus</name>
    <dbReference type="NCBI Taxonomy" id="2491017"/>
    <lineage>
        <taxon>Bacteria</taxon>
        <taxon>Pseudomonadati</taxon>
        <taxon>Pseudomonadota</taxon>
        <taxon>Gammaproteobacteria</taxon>
        <taxon>Alteromonadales</taxon>
        <taxon>Colwelliaceae</taxon>
        <taxon>Litorilituus</taxon>
    </lineage>
</organism>
<dbReference type="SUPFAM" id="SSF53756">
    <property type="entry name" value="UDP-Glycosyltransferase/glycogen phosphorylase"/>
    <property type="match status" value="1"/>
</dbReference>
<evidence type="ECO:0000256" key="1">
    <source>
        <dbReference type="PIRSR" id="PIRSR620023-1"/>
    </source>
</evidence>
<evidence type="ECO:0000313" key="2">
    <source>
        <dbReference type="EMBL" id="TPH17155.1"/>
    </source>
</evidence>
<dbReference type="InterPro" id="IPR020023">
    <property type="entry name" value="PseG"/>
</dbReference>
<dbReference type="RefSeq" id="WP_140602436.1">
    <property type="nucleotide sequence ID" value="NZ_SAWY01000009.1"/>
</dbReference>
<dbReference type="Gene3D" id="3.40.50.2000">
    <property type="entry name" value="Glycogen Phosphorylase B"/>
    <property type="match status" value="1"/>
</dbReference>
<dbReference type="EC" id="3.6.1.57" evidence="2"/>
<accession>A0A502L411</accession>
<dbReference type="Proteomes" id="UP000315303">
    <property type="component" value="Unassembled WGS sequence"/>
</dbReference>